<protein>
    <submittedName>
        <fullName evidence="1">DsbA family protein</fullName>
    </submittedName>
</protein>
<dbReference type="SUPFAM" id="SSF52833">
    <property type="entry name" value="Thioredoxin-like"/>
    <property type="match status" value="1"/>
</dbReference>
<dbReference type="RefSeq" id="WP_388114224.1">
    <property type="nucleotide sequence ID" value="NZ_JBIAHM010000020.1"/>
</dbReference>
<dbReference type="InterPro" id="IPR036249">
    <property type="entry name" value="Thioredoxin-like_sf"/>
</dbReference>
<dbReference type="Pfam" id="PF22234">
    <property type="entry name" value="Rv2466c-like"/>
    <property type="match status" value="1"/>
</dbReference>
<name>A0ABW6MH30_9ACTN</name>
<reference evidence="1 2" key="1">
    <citation type="submission" date="2024-10" db="EMBL/GenBank/DDBJ databases">
        <title>The Natural Products Discovery Center: Release of the First 8490 Sequenced Strains for Exploring Actinobacteria Biosynthetic Diversity.</title>
        <authorList>
            <person name="Kalkreuter E."/>
            <person name="Kautsar S.A."/>
            <person name="Yang D."/>
            <person name="Bader C.D."/>
            <person name="Teijaro C.N."/>
            <person name="Fluegel L."/>
            <person name="Davis C.M."/>
            <person name="Simpson J.R."/>
            <person name="Lauterbach L."/>
            <person name="Steele A.D."/>
            <person name="Gui C."/>
            <person name="Meng S."/>
            <person name="Li G."/>
            <person name="Viehrig K."/>
            <person name="Ye F."/>
            <person name="Su P."/>
            <person name="Kiefer A.F."/>
            <person name="Nichols A."/>
            <person name="Cepeda A.J."/>
            <person name="Yan W."/>
            <person name="Fan B."/>
            <person name="Jiang Y."/>
            <person name="Adhikari A."/>
            <person name="Zheng C.-J."/>
            <person name="Schuster L."/>
            <person name="Cowan T.M."/>
            <person name="Smanski M.J."/>
            <person name="Chevrette M.G."/>
            <person name="De Carvalho L.P.S."/>
            <person name="Shen B."/>
        </authorList>
    </citation>
    <scope>NUCLEOTIDE SEQUENCE [LARGE SCALE GENOMIC DNA]</scope>
    <source>
        <strain evidence="1 2">NPDC006488</strain>
    </source>
</reference>
<gene>
    <name evidence="1" type="ORF">ACFYNQ_43760</name>
</gene>
<dbReference type="EMBL" id="JBIAHM010000020">
    <property type="protein sequence ID" value="MFE9605449.1"/>
    <property type="molecule type" value="Genomic_DNA"/>
</dbReference>
<accession>A0ABW6MH30</accession>
<evidence type="ECO:0000313" key="1">
    <source>
        <dbReference type="EMBL" id="MFE9605449.1"/>
    </source>
</evidence>
<evidence type="ECO:0000313" key="2">
    <source>
        <dbReference type="Proteomes" id="UP001601303"/>
    </source>
</evidence>
<proteinExistence type="predicted"/>
<dbReference type="CDD" id="cd02972">
    <property type="entry name" value="DsbA_family"/>
    <property type="match status" value="1"/>
</dbReference>
<dbReference type="Gene3D" id="3.40.30.10">
    <property type="entry name" value="Glutaredoxin"/>
    <property type="match status" value="1"/>
</dbReference>
<organism evidence="1 2">
    <name type="scientific">Streptomyces hokutonensis</name>
    <dbReference type="NCBI Taxonomy" id="1306990"/>
    <lineage>
        <taxon>Bacteria</taxon>
        <taxon>Bacillati</taxon>
        <taxon>Actinomycetota</taxon>
        <taxon>Actinomycetes</taxon>
        <taxon>Kitasatosporales</taxon>
        <taxon>Streptomycetaceae</taxon>
        <taxon>Streptomyces</taxon>
    </lineage>
</organism>
<dbReference type="Proteomes" id="UP001601303">
    <property type="component" value="Unassembled WGS sequence"/>
</dbReference>
<comment type="caution">
    <text evidence="1">The sequence shown here is derived from an EMBL/GenBank/DDBJ whole genome shotgun (WGS) entry which is preliminary data.</text>
</comment>
<keyword evidence="2" id="KW-1185">Reference proteome</keyword>
<dbReference type="InterPro" id="IPR053977">
    <property type="entry name" value="Rv2466c-like"/>
</dbReference>
<sequence>MSDAPTTVPTAVDFWFDPVCPWTWLTSRWMFEVRKARPVEITWHVMSLAVLNERRLDQLPPANRELMGQAWAPVRVLIAAQEAYGPGVLEPLYTALGTRYHPQGLPKNRATIEAALREAGLPEHLAEAGDTDTYDSVLRRSHQEGITLVGQEVGSPIIAVPGPDSGDRIAFFGPVVTPTPRGEQAARLWDGTLAVASTPGFYEIKRTRTVGPIFD</sequence>